<dbReference type="GO" id="GO:0046982">
    <property type="term" value="F:protein heterodimerization activity"/>
    <property type="evidence" value="ECO:0007669"/>
    <property type="project" value="InterPro"/>
</dbReference>
<dbReference type="Proteomes" id="UP000193685">
    <property type="component" value="Unassembled WGS sequence"/>
</dbReference>
<dbReference type="AlphaFoldDB" id="A0A1Y2FNZ4"/>
<dbReference type="OrthoDB" id="636685at2759"/>
<feature type="domain" description="Transcription factor CBF/NF-Y/archaeal histone" evidence="4">
    <location>
        <begin position="45"/>
        <end position="108"/>
    </location>
</feature>
<keyword evidence="6" id="KW-1185">Reference proteome</keyword>
<dbReference type="Pfam" id="PF00808">
    <property type="entry name" value="CBFD_NFYB_HMF"/>
    <property type="match status" value="1"/>
</dbReference>
<evidence type="ECO:0000256" key="2">
    <source>
        <dbReference type="ARBA" id="ARBA00023242"/>
    </source>
</evidence>
<dbReference type="CDD" id="cd23645">
    <property type="entry name" value="HFD_Dpb3-like"/>
    <property type="match status" value="1"/>
</dbReference>
<sequence length="220" mass="23017">METAQDEPIETQQSPPAMKANPKSKANSTASPSGTPKKPAAHNRRLPLARVKKIAKMDEDVNNLSNAAALVIASATERFAAYFAEQSFFYTIAERKKGLNYSHCASAVARLPQLDFLSDVVPQRVQFRDTAAGKQVAPARQEADAAVAVGNGEAGSGAAAAPKKSGEVPAWAQPKAALAATNAQPIEAQGPSTSVTLSSILDPAVAMDDLGSEDVDMEDD</sequence>
<dbReference type="GeneID" id="63784180"/>
<keyword evidence="2" id="KW-0539">Nucleus</keyword>
<evidence type="ECO:0000313" key="6">
    <source>
        <dbReference type="Proteomes" id="UP000193685"/>
    </source>
</evidence>
<evidence type="ECO:0000256" key="1">
    <source>
        <dbReference type="ARBA" id="ARBA00004123"/>
    </source>
</evidence>
<evidence type="ECO:0000313" key="5">
    <source>
        <dbReference type="EMBL" id="ORY85649.1"/>
    </source>
</evidence>
<evidence type="ECO:0000259" key="4">
    <source>
        <dbReference type="Pfam" id="PF00808"/>
    </source>
</evidence>
<comment type="subcellular location">
    <subcellularLocation>
        <location evidence="1">Nucleus</location>
    </subcellularLocation>
</comment>
<accession>A0A1Y2FNZ4</accession>
<name>A0A1Y2FNZ4_PROLT</name>
<feature type="compositionally biased region" description="Polar residues" evidence="3">
    <location>
        <begin position="24"/>
        <end position="34"/>
    </location>
</feature>
<dbReference type="STRING" id="56484.A0A1Y2FNZ4"/>
<evidence type="ECO:0000256" key="3">
    <source>
        <dbReference type="SAM" id="MobiDB-lite"/>
    </source>
</evidence>
<dbReference type="InterPro" id="IPR003958">
    <property type="entry name" value="CBFA_NFYB_domain"/>
</dbReference>
<proteinExistence type="predicted"/>
<dbReference type="Gene3D" id="1.10.20.10">
    <property type="entry name" value="Histone, subunit A"/>
    <property type="match status" value="1"/>
</dbReference>
<comment type="caution">
    <text evidence="5">The sequence shown here is derived from an EMBL/GenBank/DDBJ whole genome shotgun (WGS) entry which is preliminary data.</text>
</comment>
<dbReference type="PANTHER" id="PTHR10252:SF54">
    <property type="entry name" value="CHROMATIN ACCESSIBILITY COMPLEX PROTEIN 1"/>
    <property type="match status" value="1"/>
</dbReference>
<feature type="region of interest" description="Disordered" evidence="3">
    <location>
        <begin position="1"/>
        <end position="46"/>
    </location>
</feature>
<organism evidence="5 6">
    <name type="scientific">Protomyces lactucae-debilis</name>
    <dbReference type="NCBI Taxonomy" id="2754530"/>
    <lineage>
        <taxon>Eukaryota</taxon>
        <taxon>Fungi</taxon>
        <taxon>Dikarya</taxon>
        <taxon>Ascomycota</taxon>
        <taxon>Taphrinomycotina</taxon>
        <taxon>Taphrinomycetes</taxon>
        <taxon>Taphrinales</taxon>
        <taxon>Protomycetaceae</taxon>
        <taxon>Protomyces</taxon>
    </lineage>
</organism>
<dbReference type="PANTHER" id="PTHR10252">
    <property type="entry name" value="HISTONE-LIKE TRANSCRIPTION FACTOR CCAAT-RELATED"/>
    <property type="match status" value="1"/>
</dbReference>
<dbReference type="InterPro" id="IPR050568">
    <property type="entry name" value="Transcr_DNA_Rep_Reg"/>
</dbReference>
<dbReference type="GO" id="GO:0005634">
    <property type="term" value="C:nucleus"/>
    <property type="evidence" value="ECO:0007669"/>
    <property type="project" value="UniProtKB-SubCell"/>
</dbReference>
<dbReference type="RefSeq" id="XP_040727131.1">
    <property type="nucleotide sequence ID" value="XM_040867581.1"/>
</dbReference>
<dbReference type="SUPFAM" id="SSF47113">
    <property type="entry name" value="Histone-fold"/>
    <property type="match status" value="1"/>
</dbReference>
<dbReference type="EMBL" id="MCFI01000004">
    <property type="protein sequence ID" value="ORY85649.1"/>
    <property type="molecule type" value="Genomic_DNA"/>
</dbReference>
<reference evidence="5 6" key="1">
    <citation type="submission" date="2016-07" db="EMBL/GenBank/DDBJ databases">
        <title>Pervasive Adenine N6-methylation of Active Genes in Fungi.</title>
        <authorList>
            <consortium name="DOE Joint Genome Institute"/>
            <person name="Mondo S.J."/>
            <person name="Dannebaum R.O."/>
            <person name="Kuo R.C."/>
            <person name="Labutti K."/>
            <person name="Haridas S."/>
            <person name="Kuo A."/>
            <person name="Salamov A."/>
            <person name="Ahrendt S.R."/>
            <person name="Lipzen A."/>
            <person name="Sullivan W."/>
            <person name="Andreopoulos W.B."/>
            <person name="Clum A."/>
            <person name="Lindquist E."/>
            <person name="Daum C."/>
            <person name="Ramamoorthy G.K."/>
            <person name="Gryganskyi A."/>
            <person name="Culley D."/>
            <person name="Magnuson J.K."/>
            <person name="James T.Y."/>
            <person name="O'Malley M.A."/>
            <person name="Stajich J.E."/>
            <person name="Spatafora J.W."/>
            <person name="Visel A."/>
            <person name="Grigoriev I.V."/>
        </authorList>
    </citation>
    <scope>NUCLEOTIDE SEQUENCE [LARGE SCALE GENOMIC DNA]</scope>
    <source>
        <strain evidence="5 6">12-1054</strain>
    </source>
</reference>
<protein>
    <recommendedName>
        <fullName evidence="4">Transcription factor CBF/NF-Y/archaeal histone domain-containing protein</fullName>
    </recommendedName>
</protein>
<dbReference type="InterPro" id="IPR009072">
    <property type="entry name" value="Histone-fold"/>
</dbReference>
<gene>
    <name evidence="5" type="ORF">BCR37DRAFT_344702</name>
</gene>
<dbReference type="OMA" id="NYSHCAS"/>